<evidence type="ECO:0000313" key="4">
    <source>
        <dbReference type="Proteomes" id="UP001500603"/>
    </source>
</evidence>
<keyword evidence="4" id="KW-1185">Reference proteome</keyword>
<dbReference type="PANTHER" id="PTHR30188:SF4">
    <property type="entry name" value="PROTEIN TRIGALACTOSYLDIACYLGLYCEROL 1, CHLOROPLASTIC"/>
    <property type="match status" value="1"/>
</dbReference>
<sequence length="290" mass="29591">MAPEPEEPRTSASADSEHDVPHRYQATVSARGVRKAAAGAYAATSAVGQFYLLGLDTGRALVRRRFPWSEFLEQCWFLARVALVPTVLMSLPFTVLVVFTLNSLLGEIGASDLAGAGAGLGAITQIGPLVTVLVVAGAGATAMASDLGARVIREEIDAIEVLGIDPVHRLVLPRVLASTVVALLLNGAVCAIGVVGGFFFSVYLQDVSPGAYASSVTLLVGLPEVVLSEVKAAVSGAIAGMIACHRGLSVRGGPKSVGSAVNETVVFAAVALFVANTVLTSVGLAVSGPS</sequence>
<feature type="transmembrane region" description="Helical" evidence="2">
    <location>
        <begin position="119"/>
        <end position="144"/>
    </location>
</feature>
<comment type="caution">
    <text evidence="3">The sequence shown here is derived from an EMBL/GenBank/DDBJ whole genome shotgun (WGS) entry which is preliminary data.</text>
</comment>
<gene>
    <name evidence="3" type="ORF">GCM10023318_32980</name>
</gene>
<feature type="region of interest" description="Disordered" evidence="1">
    <location>
        <begin position="1"/>
        <end position="20"/>
    </location>
</feature>
<dbReference type="Proteomes" id="UP001500603">
    <property type="component" value="Unassembled WGS sequence"/>
</dbReference>
<proteinExistence type="predicted"/>
<feature type="transmembrane region" description="Helical" evidence="2">
    <location>
        <begin position="265"/>
        <end position="286"/>
    </location>
</feature>
<dbReference type="InterPro" id="IPR030802">
    <property type="entry name" value="Permease_MalE"/>
</dbReference>
<protein>
    <submittedName>
        <fullName evidence="3">ABC transporter permease</fullName>
    </submittedName>
</protein>
<dbReference type="PANTHER" id="PTHR30188">
    <property type="entry name" value="ABC TRANSPORTER PERMEASE PROTEIN-RELATED"/>
    <property type="match status" value="1"/>
</dbReference>
<name>A0ABP9KFN8_9NOCA</name>
<keyword evidence="2" id="KW-0472">Membrane</keyword>
<dbReference type="Pfam" id="PF02405">
    <property type="entry name" value="MlaE"/>
    <property type="match status" value="1"/>
</dbReference>
<keyword evidence="2" id="KW-1133">Transmembrane helix</keyword>
<feature type="transmembrane region" description="Helical" evidence="2">
    <location>
        <begin position="175"/>
        <end position="205"/>
    </location>
</feature>
<evidence type="ECO:0000313" key="3">
    <source>
        <dbReference type="EMBL" id="GAA5056065.1"/>
    </source>
</evidence>
<reference evidence="4" key="1">
    <citation type="journal article" date="2019" name="Int. J. Syst. Evol. Microbiol.">
        <title>The Global Catalogue of Microorganisms (GCM) 10K type strain sequencing project: providing services to taxonomists for standard genome sequencing and annotation.</title>
        <authorList>
            <consortium name="The Broad Institute Genomics Platform"/>
            <consortium name="The Broad Institute Genome Sequencing Center for Infectious Disease"/>
            <person name="Wu L."/>
            <person name="Ma J."/>
        </authorList>
    </citation>
    <scope>NUCLEOTIDE SEQUENCE [LARGE SCALE GENOMIC DNA]</scope>
    <source>
        <strain evidence="4">JCM 18298</strain>
    </source>
</reference>
<dbReference type="RefSeq" id="WP_345496251.1">
    <property type="nucleotide sequence ID" value="NZ_BAABJM010000002.1"/>
</dbReference>
<keyword evidence="2" id="KW-0812">Transmembrane</keyword>
<evidence type="ECO:0000256" key="2">
    <source>
        <dbReference type="SAM" id="Phobius"/>
    </source>
</evidence>
<feature type="transmembrane region" description="Helical" evidence="2">
    <location>
        <begin position="76"/>
        <end position="99"/>
    </location>
</feature>
<accession>A0ABP9KFN8</accession>
<organism evidence="3 4">
    <name type="scientific">Nocardia callitridis</name>
    <dbReference type="NCBI Taxonomy" id="648753"/>
    <lineage>
        <taxon>Bacteria</taxon>
        <taxon>Bacillati</taxon>
        <taxon>Actinomycetota</taxon>
        <taxon>Actinomycetes</taxon>
        <taxon>Mycobacteriales</taxon>
        <taxon>Nocardiaceae</taxon>
        <taxon>Nocardia</taxon>
    </lineage>
</organism>
<evidence type="ECO:0000256" key="1">
    <source>
        <dbReference type="SAM" id="MobiDB-lite"/>
    </source>
</evidence>
<feature type="transmembrane region" description="Helical" evidence="2">
    <location>
        <begin position="36"/>
        <end position="55"/>
    </location>
</feature>
<dbReference type="EMBL" id="BAABJM010000002">
    <property type="protein sequence ID" value="GAA5056065.1"/>
    <property type="molecule type" value="Genomic_DNA"/>
</dbReference>